<sequence>MNFRNIPFLIAFFLVQVFYAQSEPMLPELPAKGRSMQNIIPTHWKILSKASGNLNGDGYKDIVFAIESPIEKKYVYKDGSDSDTLHINPRVLGIYFGKRNGKFKKVLQSNAFIINQNTPTMEEPFKGLQILQNGELQIDFYIWPCRECTTWSSHEYIFRFQNRVFELIEYKKSAAQRVSGDEMNYSIDFQNKTLKITTETRNEDDEREYKETLQKFELDHLKTIQSLGKPFEWEFQQLRI</sequence>
<name>A0A1M6FWM8_9FLAO</name>
<accession>A0A1M6FWM8</accession>
<dbReference type="RefSeq" id="WP_072991554.1">
    <property type="nucleotide sequence ID" value="NZ_FQYU01000002.1"/>
</dbReference>
<reference evidence="2" key="1">
    <citation type="submission" date="2016-11" db="EMBL/GenBank/DDBJ databases">
        <authorList>
            <person name="Varghese N."/>
            <person name="Submissions S."/>
        </authorList>
    </citation>
    <scope>NUCLEOTIDE SEQUENCE [LARGE SCALE GENOMIC DNA]</scope>
    <source>
        <strain evidence="2">DSM 19858</strain>
    </source>
</reference>
<proteinExistence type="predicted"/>
<keyword evidence="2" id="KW-1185">Reference proteome</keyword>
<evidence type="ECO:0000313" key="2">
    <source>
        <dbReference type="Proteomes" id="UP000184543"/>
    </source>
</evidence>
<organism evidence="1 2">
    <name type="scientific">Pseudozobellia thermophila</name>
    <dbReference type="NCBI Taxonomy" id="192903"/>
    <lineage>
        <taxon>Bacteria</taxon>
        <taxon>Pseudomonadati</taxon>
        <taxon>Bacteroidota</taxon>
        <taxon>Flavobacteriia</taxon>
        <taxon>Flavobacteriales</taxon>
        <taxon>Flavobacteriaceae</taxon>
        <taxon>Pseudozobellia</taxon>
    </lineage>
</organism>
<protein>
    <submittedName>
        <fullName evidence="1">Uncharacterized protein</fullName>
    </submittedName>
</protein>
<dbReference type="OrthoDB" id="86940at2"/>
<gene>
    <name evidence="1" type="ORF">SAMN04488513_102581</name>
</gene>
<dbReference type="AlphaFoldDB" id="A0A1M6FWM8"/>
<evidence type="ECO:0000313" key="1">
    <source>
        <dbReference type="EMBL" id="SHJ02076.1"/>
    </source>
</evidence>
<dbReference type="Proteomes" id="UP000184543">
    <property type="component" value="Unassembled WGS sequence"/>
</dbReference>
<dbReference type="STRING" id="192903.SAMN04488513_102581"/>
<dbReference type="EMBL" id="FQYU01000002">
    <property type="protein sequence ID" value="SHJ02076.1"/>
    <property type="molecule type" value="Genomic_DNA"/>
</dbReference>